<dbReference type="NCBIfam" id="TIGR00254">
    <property type="entry name" value="GGDEF"/>
    <property type="match status" value="1"/>
</dbReference>
<keyword evidence="11" id="KW-1185">Reference proteome</keyword>
<gene>
    <name evidence="10" type="ORF">H0485_07865</name>
</gene>
<evidence type="ECO:0000256" key="6">
    <source>
        <dbReference type="ARBA" id="ARBA00023136"/>
    </source>
</evidence>
<feature type="transmembrane region" description="Helical" evidence="8">
    <location>
        <begin position="103"/>
        <end position="121"/>
    </location>
</feature>
<evidence type="ECO:0000256" key="5">
    <source>
        <dbReference type="ARBA" id="ARBA00022989"/>
    </source>
</evidence>
<feature type="transmembrane region" description="Helical" evidence="8">
    <location>
        <begin position="133"/>
        <end position="155"/>
    </location>
</feature>
<keyword evidence="4 8" id="KW-0812">Transmembrane</keyword>
<dbReference type="CDD" id="cd01949">
    <property type="entry name" value="GGDEF"/>
    <property type="match status" value="1"/>
</dbReference>
<feature type="transmembrane region" description="Helical" evidence="8">
    <location>
        <begin position="34"/>
        <end position="57"/>
    </location>
</feature>
<accession>A0ABS8CKI5</accession>
<dbReference type="PANTHER" id="PTHR45138">
    <property type="entry name" value="REGULATORY COMPONENTS OF SENSORY TRANSDUCTION SYSTEM"/>
    <property type="match status" value="1"/>
</dbReference>
<evidence type="ECO:0000256" key="2">
    <source>
        <dbReference type="ARBA" id="ARBA00012528"/>
    </source>
</evidence>
<keyword evidence="3" id="KW-1003">Cell membrane</keyword>
<dbReference type="Proteomes" id="UP001198571">
    <property type="component" value="Unassembled WGS sequence"/>
</dbReference>
<comment type="catalytic activity">
    <reaction evidence="7">
        <text>2 GTP = 3',3'-c-di-GMP + 2 diphosphate</text>
        <dbReference type="Rhea" id="RHEA:24898"/>
        <dbReference type="ChEBI" id="CHEBI:33019"/>
        <dbReference type="ChEBI" id="CHEBI:37565"/>
        <dbReference type="ChEBI" id="CHEBI:58805"/>
        <dbReference type="EC" id="2.7.7.65"/>
    </reaction>
</comment>
<proteinExistence type="predicted"/>
<dbReference type="PROSITE" id="PS50887">
    <property type="entry name" value="GGDEF"/>
    <property type="match status" value="1"/>
</dbReference>
<name>A0ABS8CKI5_9RHOB</name>
<dbReference type="InterPro" id="IPR050469">
    <property type="entry name" value="Diguanylate_Cyclase"/>
</dbReference>
<evidence type="ECO:0000313" key="10">
    <source>
        <dbReference type="EMBL" id="MCB5409913.1"/>
    </source>
</evidence>
<dbReference type="Gene3D" id="3.30.70.270">
    <property type="match status" value="1"/>
</dbReference>
<evidence type="ECO:0000256" key="7">
    <source>
        <dbReference type="ARBA" id="ARBA00034247"/>
    </source>
</evidence>
<organism evidence="10 11">
    <name type="scientific">Pseudogemmobacter faecipullorum</name>
    <dbReference type="NCBI Taxonomy" id="2755041"/>
    <lineage>
        <taxon>Bacteria</taxon>
        <taxon>Pseudomonadati</taxon>
        <taxon>Pseudomonadota</taxon>
        <taxon>Alphaproteobacteria</taxon>
        <taxon>Rhodobacterales</taxon>
        <taxon>Paracoccaceae</taxon>
        <taxon>Pseudogemmobacter</taxon>
    </lineage>
</organism>
<feature type="domain" description="GGDEF" evidence="9">
    <location>
        <begin position="222"/>
        <end position="352"/>
    </location>
</feature>
<dbReference type="Pfam" id="PF07694">
    <property type="entry name" value="5TM-5TMR_LYT"/>
    <property type="match status" value="1"/>
</dbReference>
<evidence type="ECO:0000256" key="1">
    <source>
        <dbReference type="ARBA" id="ARBA00004651"/>
    </source>
</evidence>
<dbReference type="Pfam" id="PF00990">
    <property type="entry name" value="GGDEF"/>
    <property type="match status" value="1"/>
</dbReference>
<comment type="subcellular location">
    <subcellularLocation>
        <location evidence="1">Cell membrane</location>
        <topology evidence="1">Multi-pass membrane protein</topology>
    </subcellularLocation>
</comment>
<dbReference type="SMART" id="SM00267">
    <property type="entry name" value="GGDEF"/>
    <property type="match status" value="1"/>
</dbReference>
<dbReference type="EC" id="2.7.7.65" evidence="2"/>
<dbReference type="InterPro" id="IPR011620">
    <property type="entry name" value="Sig_transdc_His_kinase_LytS_TM"/>
</dbReference>
<dbReference type="EMBL" id="JACDXX010000006">
    <property type="protein sequence ID" value="MCB5409913.1"/>
    <property type="molecule type" value="Genomic_DNA"/>
</dbReference>
<dbReference type="InterPro" id="IPR043128">
    <property type="entry name" value="Rev_trsase/Diguanyl_cyclase"/>
</dbReference>
<dbReference type="PANTHER" id="PTHR45138:SF9">
    <property type="entry name" value="DIGUANYLATE CYCLASE DGCM-RELATED"/>
    <property type="match status" value="1"/>
</dbReference>
<evidence type="ECO:0000313" key="11">
    <source>
        <dbReference type="Proteomes" id="UP001198571"/>
    </source>
</evidence>
<sequence length="352" mass="37889">MSSDLMLAALHSVGLVAICTLAYGSIQRLLAAAVLRRMAIGMLLGLASVAVMFQPFMQIEGYQIDSRNLFLALATAFGGLSSTLVAVGIAASGRLMISGTETLPGLLSMVLVCLLAASWARRTRGQNRRSWHAWLALGAIVSAPLLIGMLLTGLITFEVAAARLGVDLITAFVFGKMFETEQRRAQRERQLNRAASTDPLTGLPNRRALMDFVNSIDDERRKSMALLIIDADHFKNINDIHGHAVGDQVLQAIAETLNSVIREGDIAARFGGEEFAVMLQVAQQADGFAVADRLRHALSQHHMIGGKNLKVTVSVGGTRIPADTFDFAAAYARADAALYSAKRLGRDRAVFA</sequence>
<evidence type="ECO:0000256" key="4">
    <source>
        <dbReference type="ARBA" id="ARBA00022692"/>
    </source>
</evidence>
<evidence type="ECO:0000256" key="8">
    <source>
        <dbReference type="SAM" id="Phobius"/>
    </source>
</evidence>
<keyword evidence="5 8" id="KW-1133">Transmembrane helix</keyword>
<keyword evidence="6 8" id="KW-0472">Membrane</keyword>
<comment type="caution">
    <text evidence="10">The sequence shown here is derived from an EMBL/GenBank/DDBJ whole genome shotgun (WGS) entry which is preliminary data.</text>
</comment>
<dbReference type="InterPro" id="IPR029787">
    <property type="entry name" value="Nucleotide_cyclase"/>
</dbReference>
<dbReference type="RefSeq" id="WP_226934823.1">
    <property type="nucleotide sequence ID" value="NZ_JACDXX010000006.1"/>
</dbReference>
<evidence type="ECO:0000256" key="3">
    <source>
        <dbReference type="ARBA" id="ARBA00022475"/>
    </source>
</evidence>
<dbReference type="SUPFAM" id="SSF55073">
    <property type="entry name" value="Nucleotide cyclase"/>
    <property type="match status" value="1"/>
</dbReference>
<feature type="transmembrane region" description="Helical" evidence="8">
    <location>
        <begin position="69"/>
        <end position="91"/>
    </location>
</feature>
<dbReference type="InterPro" id="IPR000160">
    <property type="entry name" value="GGDEF_dom"/>
</dbReference>
<evidence type="ECO:0000259" key="9">
    <source>
        <dbReference type="PROSITE" id="PS50887"/>
    </source>
</evidence>
<reference evidence="10 11" key="1">
    <citation type="submission" date="2020-07" db="EMBL/GenBank/DDBJ databases">
        <title>Pseudogemmobacter sp. nov., isolated from poultry manure in Taiwan.</title>
        <authorList>
            <person name="Lin S.-Y."/>
            <person name="Tang Y.-S."/>
            <person name="Young C.-C."/>
        </authorList>
    </citation>
    <scope>NUCLEOTIDE SEQUENCE [LARGE SCALE GENOMIC DNA]</scope>
    <source>
        <strain evidence="10 11">CC-YST710</strain>
    </source>
</reference>
<protein>
    <recommendedName>
        <fullName evidence="2">diguanylate cyclase</fullName>
        <ecNumber evidence="2">2.7.7.65</ecNumber>
    </recommendedName>
</protein>